<organism evidence="1 2">
    <name type="scientific">Hypericibacter terrae</name>
    <dbReference type="NCBI Taxonomy" id="2602015"/>
    <lineage>
        <taxon>Bacteria</taxon>
        <taxon>Pseudomonadati</taxon>
        <taxon>Pseudomonadota</taxon>
        <taxon>Alphaproteobacteria</taxon>
        <taxon>Rhodospirillales</taxon>
        <taxon>Dongiaceae</taxon>
        <taxon>Hypericibacter</taxon>
    </lineage>
</organism>
<evidence type="ECO:0000313" key="1">
    <source>
        <dbReference type="EMBL" id="QEX18643.1"/>
    </source>
</evidence>
<name>A0A5J6MMP5_9PROT</name>
<reference evidence="1 2" key="1">
    <citation type="submission" date="2019-08" db="EMBL/GenBank/DDBJ databases">
        <title>Hyperibacter terrae gen. nov., sp. nov. and Hyperibacter viscosus sp. nov., two new members in the family Rhodospirillaceae isolated from the rhizosphere of Hypericum perforatum.</title>
        <authorList>
            <person name="Noviana Z."/>
        </authorList>
    </citation>
    <scope>NUCLEOTIDE SEQUENCE [LARGE SCALE GENOMIC DNA]</scope>
    <source>
        <strain evidence="1 2">R5913</strain>
    </source>
</reference>
<keyword evidence="1" id="KW-0378">Hydrolase</keyword>
<dbReference type="Gene3D" id="1.10.3210.10">
    <property type="entry name" value="Hypothetical protein af1432"/>
    <property type="match status" value="1"/>
</dbReference>
<dbReference type="Proteomes" id="UP000326202">
    <property type="component" value="Chromosome"/>
</dbReference>
<dbReference type="AlphaFoldDB" id="A0A5J6MMP5"/>
<dbReference type="SUPFAM" id="SSF109604">
    <property type="entry name" value="HD-domain/PDEase-like"/>
    <property type="match status" value="1"/>
</dbReference>
<dbReference type="RefSeq" id="WP_225308354.1">
    <property type="nucleotide sequence ID" value="NZ_CP042906.1"/>
</dbReference>
<keyword evidence="2" id="KW-1185">Reference proteome</keyword>
<protein>
    <submittedName>
        <fullName evidence="1">Metal-dependent phosphohydrolase</fullName>
    </submittedName>
</protein>
<evidence type="ECO:0000313" key="2">
    <source>
        <dbReference type="Proteomes" id="UP000326202"/>
    </source>
</evidence>
<dbReference type="KEGG" id="htq:FRZ44_39510"/>
<accession>A0A5J6MMP5</accession>
<gene>
    <name evidence="1" type="ORF">FRZ44_39510</name>
</gene>
<dbReference type="GO" id="GO:0016787">
    <property type="term" value="F:hydrolase activity"/>
    <property type="evidence" value="ECO:0007669"/>
    <property type="project" value="UniProtKB-KW"/>
</dbReference>
<dbReference type="EMBL" id="CP042906">
    <property type="protein sequence ID" value="QEX18643.1"/>
    <property type="molecule type" value="Genomic_DNA"/>
</dbReference>
<proteinExistence type="predicted"/>
<sequence length="291" mass="32118">MMSVFTATTLLADKLGSHLADAYLRLYGGQEPQNARILDSAGQLIVELIANSDALYHTIDHTVLVTQVGEAIMRGRLLCQRVEPADWAHVMLALLAHDIGYVRGFCPGDTSDRFVIDGSGATVSLPRGASDAALAPYHVERSKIIVRERFKATLGIDAERIARAIELTRFPVPDDGDHGETDTEAGLVRAADLIGQLADPLYLRRMNALYQELAETGMAAKCGYSSAGDMVDKYPTFFWKAVEPYLGDALRYLELTIEGKQWIANLYSHIFMVEHQRRRLGPQRATSAIPE</sequence>